<proteinExistence type="predicted"/>
<accession>B9SFE0</accession>
<dbReference type="InParanoid" id="B9SFE0"/>
<organism evidence="2 3">
    <name type="scientific">Ricinus communis</name>
    <name type="common">Castor bean</name>
    <dbReference type="NCBI Taxonomy" id="3988"/>
    <lineage>
        <taxon>Eukaryota</taxon>
        <taxon>Viridiplantae</taxon>
        <taxon>Streptophyta</taxon>
        <taxon>Embryophyta</taxon>
        <taxon>Tracheophyta</taxon>
        <taxon>Spermatophyta</taxon>
        <taxon>Magnoliopsida</taxon>
        <taxon>eudicotyledons</taxon>
        <taxon>Gunneridae</taxon>
        <taxon>Pentapetalae</taxon>
        <taxon>rosids</taxon>
        <taxon>fabids</taxon>
        <taxon>Malpighiales</taxon>
        <taxon>Euphorbiaceae</taxon>
        <taxon>Acalyphoideae</taxon>
        <taxon>Acalypheae</taxon>
        <taxon>Ricinus</taxon>
    </lineage>
</organism>
<evidence type="ECO:0000313" key="2">
    <source>
        <dbReference type="EMBL" id="EEF37728.1"/>
    </source>
</evidence>
<protein>
    <submittedName>
        <fullName evidence="2">Uncharacterized protein</fullName>
    </submittedName>
</protein>
<feature type="compositionally biased region" description="Polar residues" evidence="1">
    <location>
        <begin position="10"/>
        <end position="22"/>
    </location>
</feature>
<evidence type="ECO:0000313" key="3">
    <source>
        <dbReference type="Proteomes" id="UP000008311"/>
    </source>
</evidence>
<gene>
    <name evidence="2" type="ORF">RCOM_1096520</name>
</gene>
<dbReference type="Proteomes" id="UP000008311">
    <property type="component" value="Unassembled WGS sequence"/>
</dbReference>
<feature type="region of interest" description="Disordered" evidence="1">
    <location>
        <begin position="1"/>
        <end position="22"/>
    </location>
</feature>
<sequence length="125" mass="13995">MSKYAADVSLSMSSKPSNANSFASSSYQIIEENIGSAELPRELLVSSMEQSSSTSINPDSKNEENRMREVGTGEYQSLWGQPFSTEELEIVENYGTTDTNQIWLRESVCPRATRSDAGNDFWMNY</sequence>
<evidence type="ECO:0000256" key="1">
    <source>
        <dbReference type="SAM" id="MobiDB-lite"/>
    </source>
</evidence>
<dbReference type="EMBL" id="EQ973944">
    <property type="protein sequence ID" value="EEF37728.1"/>
    <property type="molecule type" value="Genomic_DNA"/>
</dbReference>
<feature type="compositionally biased region" description="Polar residues" evidence="1">
    <location>
        <begin position="47"/>
        <end position="59"/>
    </location>
</feature>
<dbReference type="AlphaFoldDB" id="B9SFE0"/>
<keyword evidence="3" id="KW-1185">Reference proteome</keyword>
<reference evidence="3" key="1">
    <citation type="journal article" date="2010" name="Nat. Biotechnol.">
        <title>Draft genome sequence of the oilseed species Ricinus communis.</title>
        <authorList>
            <person name="Chan A.P."/>
            <person name="Crabtree J."/>
            <person name="Zhao Q."/>
            <person name="Lorenzi H."/>
            <person name="Orvis J."/>
            <person name="Puiu D."/>
            <person name="Melake-Berhan A."/>
            <person name="Jones K.M."/>
            <person name="Redman J."/>
            <person name="Chen G."/>
            <person name="Cahoon E.B."/>
            <person name="Gedil M."/>
            <person name="Stanke M."/>
            <person name="Haas B.J."/>
            <person name="Wortman J.R."/>
            <person name="Fraser-Liggett C.M."/>
            <person name="Ravel J."/>
            <person name="Rabinowicz P.D."/>
        </authorList>
    </citation>
    <scope>NUCLEOTIDE SEQUENCE [LARGE SCALE GENOMIC DNA]</scope>
    <source>
        <strain evidence="3">cv. Hale</strain>
    </source>
</reference>
<name>B9SFE0_RICCO</name>
<feature type="region of interest" description="Disordered" evidence="1">
    <location>
        <begin position="45"/>
        <end position="67"/>
    </location>
</feature>